<evidence type="ECO:0000313" key="2">
    <source>
        <dbReference type="Proteomes" id="UP001431783"/>
    </source>
</evidence>
<protein>
    <submittedName>
        <fullName evidence="1">Uncharacterized protein</fullName>
    </submittedName>
</protein>
<gene>
    <name evidence="1" type="ORF">WA026_008686</name>
</gene>
<organism evidence="1 2">
    <name type="scientific">Henosepilachna vigintioctopunctata</name>
    <dbReference type="NCBI Taxonomy" id="420089"/>
    <lineage>
        <taxon>Eukaryota</taxon>
        <taxon>Metazoa</taxon>
        <taxon>Ecdysozoa</taxon>
        <taxon>Arthropoda</taxon>
        <taxon>Hexapoda</taxon>
        <taxon>Insecta</taxon>
        <taxon>Pterygota</taxon>
        <taxon>Neoptera</taxon>
        <taxon>Endopterygota</taxon>
        <taxon>Coleoptera</taxon>
        <taxon>Polyphaga</taxon>
        <taxon>Cucujiformia</taxon>
        <taxon>Coccinelloidea</taxon>
        <taxon>Coccinellidae</taxon>
        <taxon>Epilachninae</taxon>
        <taxon>Epilachnini</taxon>
        <taxon>Henosepilachna</taxon>
    </lineage>
</organism>
<dbReference type="EMBL" id="JARQZJ010000124">
    <property type="protein sequence ID" value="KAK9889884.1"/>
    <property type="molecule type" value="Genomic_DNA"/>
</dbReference>
<dbReference type="Proteomes" id="UP001431783">
    <property type="component" value="Unassembled WGS sequence"/>
</dbReference>
<sequence>MEYSSGRAYMTRNYLNTFDMCSQKHLTCTMDNKEDLGSRLSQTFELILQQFFYNSITIGKLIKILKVRKIKRFVSLTHFSHVSKIYFVEVPLTKKMKISN</sequence>
<name>A0AAW1V9T0_9CUCU</name>
<proteinExistence type="predicted"/>
<evidence type="ECO:0000313" key="1">
    <source>
        <dbReference type="EMBL" id="KAK9889884.1"/>
    </source>
</evidence>
<accession>A0AAW1V9T0</accession>
<comment type="caution">
    <text evidence="1">The sequence shown here is derived from an EMBL/GenBank/DDBJ whole genome shotgun (WGS) entry which is preliminary data.</text>
</comment>
<dbReference type="AlphaFoldDB" id="A0AAW1V9T0"/>
<reference evidence="1 2" key="1">
    <citation type="submission" date="2023-03" db="EMBL/GenBank/DDBJ databases">
        <title>Genome insight into feeding habits of ladybird beetles.</title>
        <authorList>
            <person name="Li H.-S."/>
            <person name="Huang Y.-H."/>
            <person name="Pang H."/>
        </authorList>
    </citation>
    <scope>NUCLEOTIDE SEQUENCE [LARGE SCALE GENOMIC DNA]</scope>
    <source>
        <strain evidence="1">SYSU_2023b</strain>
        <tissue evidence="1">Whole body</tissue>
    </source>
</reference>
<keyword evidence="2" id="KW-1185">Reference proteome</keyword>